<dbReference type="Pfam" id="PF06947">
    <property type="entry name" value="DUF1290"/>
    <property type="match status" value="1"/>
</dbReference>
<reference evidence="3" key="1">
    <citation type="submission" date="2017-09" db="EMBL/GenBank/DDBJ databases">
        <title>Depth-based differentiation of microbial function through sediment-hosted aquifers and enrichment of novel symbionts in the deep terrestrial subsurface.</title>
        <authorList>
            <person name="Probst A.J."/>
            <person name="Ladd B."/>
            <person name="Jarett J.K."/>
            <person name="Geller-Mcgrath D.E."/>
            <person name="Sieber C.M.K."/>
            <person name="Emerson J.B."/>
            <person name="Anantharaman K."/>
            <person name="Thomas B.C."/>
            <person name="Malmstrom R."/>
            <person name="Stieglmeier M."/>
            <person name="Klingl A."/>
            <person name="Woyke T."/>
            <person name="Ryan C.M."/>
            <person name="Banfield J.F."/>
        </authorList>
    </citation>
    <scope>NUCLEOTIDE SEQUENCE [LARGE SCALE GENOMIC DNA]</scope>
</reference>
<name>A0A2M7CJ74_9BACT</name>
<feature type="transmembrane region" description="Helical" evidence="1">
    <location>
        <begin position="83"/>
        <end position="106"/>
    </location>
</feature>
<keyword evidence="1" id="KW-0812">Transmembrane</keyword>
<evidence type="ECO:0000313" key="3">
    <source>
        <dbReference type="Proteomes" id="UP000229966"/>
    </source>
</evidence>
<dbReference type="AlphaFoldDB" id="A0A2M7CJ74"/>
<evidence type="ECO:0008006" key="4">
    <source>
        <dbReference type="Google" id="ProtNLM"/>
    </source>
</evidence>
<proteinExistence type="predicted"/>
<feature type="transmembrane region" description="Helical" evidence="1">
    <location>
        <begin position="29"/>
        <end position="45"/>
    </location>
</feature>
<organism evidence="2 3">
    <name type="scientific">Candidatus Berkelbacteria bacterium CG03_land_8_20_14_0_80_40_36</name>
    <dbReference type="NCBI Taxonomy" id="1974509"/>
    <lineage>
        <taxon>Bacteria</taxon>
        <taxon>Candidatus Berkelbacteria</taxon>
    </lineage>
</organism>
<dbReference type="Proteomes" id="UP000229966">
    <property type="component" value="Unassembled WGS sequence"/>
</dbReference>
<gene>
    <name evidence="2" type="ORF">COS38_00310</name>
</gene>
<keyword evidence="1" id="KW-1133">Transmembrane helix</keyword>
<keyword evidence="1" id="KW-0472">Membrane</keyword>
<evidence type="ECO:0000256" key="1">
    <source>
        <dbReference type="SAM" id="Phobius"/>
    </source>
</evidence>
<evidence type="ECO:0000313" key="2">
    <source>
        <dbReference type="EMBL" id="PIV25682.1"/>
    </source>
</evidence>
<protein>
    <recommendedName>
        <fullName evidence="4">DUF1290 domain-containing protein</fullName>
    </recommendedName>
</protein>
<feature type="transmembrane region" description="Helical" evidence="1">
    <location>
        <begin position="57"/>
        <end position="77"/>
    </location>
</feature>
<comment type="caution">
    <text evidence="2">The sequence shown here is derived from an EMBL/GenBank/DDBJ whole genome shotgun (WGS) entry which is preliminary data.</text>
</comment>
<sequence>MWFALVGLLIGIGAGVWMPYEIPVEFTRYTAIGILGILDSVFGAMRADLQHKYNHTIFLSGLLTNMILAVAITYLGDKLSLDLYLAVIIVFTLRIFSNIGTMRYWVLAKTLGKKRAEQEISEKSAIQQS</sequence>
<dbReference type="EMBL" id="PEUM01000010">
    <property type="protein sequence ID" value="PIV25682.1"/>
    <property type="molecule type" value="Genomic_DNA"/>
</dbReference>
<accession>A0A2M7CJ74</accession>
<dbReference type="InterPro" id="IPR009709">
    <property type="entry name" value="DUF1290"/>
</dbReference>